<dbReference type="EMBL" id="KN839053">
    <property type="protein sequence ID" value="KIJ91115.1"/>
    <property type="molecule type" value="Genomic_DNA"/>
</dbReference>
<organism evidence="1 2">
    <name type="scientific">Laccaria amethystina LaAM-08-1</name>
    <dbReference type="NCBI Taxonomy" id="1095629"/>
    <lineage>
        <taxon>Eukaryota</taxon>
        <taxon>Fungi</taxon>
        <taxon>Dikarya</taxon>
        <taxon>Basidiomycota</taxon>
        <taxon>Agaricomycotina</taxon>
        <taxon>Agaricomycetes</taxon>
        <taxon>Agaricomycetidae</taxon>
        <taxon>Agaricales</taxon>
        <taxon>Agaricineae</taxon>
        <taxon>Hydnangiaceae</taxon>
        <taxon>Laccaria</taxon>
    </lineage>
</organism>
<accession>A0A0C9WMH1</accession>
<reference evidence="2" key="2">
    <citation type="submission" date="2015-01" db="EMBL/GenBank/DDBJ databases">
        <title>Evolutionary Origins and Diversification of the Mycorrhizal Mutualists.</title>
        <authorList>
            <consortium name="DOE Joint Genome Institute"/>
            <consortium name="Mycorrhizal Genomics Consortium"/>
            <person name="Kohler A."/>
            <person name="Kuo A."/>
            <person name="Nagy L.G."/>
            <person name="Floudas D."/>
            <person name="Copeland A."/>
            <person name="Barry K.W."/>
            <person name="Cichocki N."/>
            <person name="Veneault-Fourrey C."/>
            <person name="LaButti K."/>
            <person name="Lindquist E.A."/>
            <person name="Lipzen A."/>
            <person name="Lundell T."/>
            <person name="Morin E."/>
            <person name="Murat C."/>
            <person name="Riley R."/>
            <person name="Ohm R."/>
            <person name="Sun H."/>
            <person name="Tunlid A."/>
            <person name="Henrissat B."/>
            <person name="Grigoriev I.V."/>
            <person name="Hibbett D.S."/>
            <person name="Martin F."/>
        </authorList>
    </citation>
    <scope>NUCLEOTIDE SEQUENCE [LARGE SCALE GENOMIC DNA]</scope>
    <source>
        <strain evidence="2">LaAM-08-1</strain>
    </source>
</reference>
<protein>
    <submittedName>
        <fullName evidence="1">Uncharacterized protein</fullName>
    </submittedName>
</protein>
<dbReference type="OrthoDB" id="3042884at2759"/>
<name>A0A0C9WMH1_9AGAR</name>
<dbReference type="AlphaFoldDB" id="A0A0C9WMH1"/>
<sequence length="83" mass="8787">MCEIKSVLMHNESQSSLDLRGGAGGHRLEDVQSVDPHSYPPTTVGTLYVVIQGVCQTVDGLGAVWVVGAVSVVGSITIKRWGH</sequence>
<gene>
    <name evidence="1" type="ORF">K443DRAFT_686282</name>
</gene>
<proteinExistence type="predicted"/>
<evidence type="ECO:0000313" key="2">
    <source>
        <dbReference type="Proteomes" id="UP000054477"/>
    </source>
</evidence>
<dbReference type="HOGENOM" id="CLU_2542934_0_0_1"/>
<evidence type="ECO:0000313" key="1">
    <source>
        <dbReference type="EMBL" id="KIJ91115.1"/>
    </source>
</evidence>
<dbReference type="Proteomes" id="UP000054477">
    <property type="component" value="Unassembled WGS sequence"/>
</dbReference>
<reference evidence="1 2" key="1">
    <citation type="submission" date="2014-04" db="EMBL/GenBank/DDBJ databases">
        <authorList>
            <consortium name="DOE Joint Genome Institute"/>
            <person name="Kuo A."/>
            <person name="Kohler A."/>
            <person name="Nagy L.G."/>
            <person name="Floudas D."/>
            <person name="Copeland A."/>
            <person name="Barry K.W."/>
            <person name="Cichocki N."/>
            <person name="Veneault-Fourrey C."/>
            <person name="LaButti K."/>
            <person name="Lindquist E.A."/>
            <person name="Lipzen A."/>
            <person name="Lundell T."/>
            <person name="Morin E."/>
            <person name="Murat C."/>
            <person name="Sun H."/>
            <person name="Tunlid A."/>
            <person name="Henrissat B."/>
            <person name="Grigoriev I.V."/>
            <person name="Hibbett D.S."/>
            <person name="Martin F."/>
            <person name="Nordberg H.P."/>
            <person name="Cantor M.N."/>
            <person name="Hua S.X."/>
        </authorList>
    </citation>
    <scope>NUCLEOTIDE SEQUENCE [LARGE SCALE GENOMIC DNA]</scope>
    <source>
        <strain evidence="1 2">LaAM-08-1</strain>
    </source>
</reference>
<keyword evidence="2" id="KW-1185">Reference proteome</keyword>